<accession>A0ABR3SH96</accession>
<dbReference type="InterPro" id="IPR036890">
    <property type="entry name" value="HATPase_C_sf"/>
</dbReference>
<reference evidence="1 2" key="1">
    <citation type="submission" date="2024-02" db="EMBL/GenBank/DDBJ databases">
        <title>De novo assembly and annotation of 12 fungi associated with fruit tree decline syndrome in Ontario, Canada.</title>
        <authorList>
            <person name="Sulman M."/>
            <person name="Ellouze W."/>
            <person name="Ilyukhin E."/>
        </authorList>
    </citation>
    <scope>NUCLEOTIDE SEQUENCE [LARGE SCALE GENOMIC DNA]</scope>
    <source>
        <strain evidence="1 2">M1-105</strain>
    </source>
</reference>
<comment type="caution">
    <text evidence="1">The sequence shown here is derived from an EMBL/GenBank/DDBJ whole genome shotgun (WGS) entry which is preliminary data.</text>
</comment>
<proteinExistence type="predicted"/>
<dbReference type="EMBL" id="JAJVDC020000159">
    <property type="protein sequence ID" value="KAL1620995.1"/>
    <property type="molecule type" value="Genomic_DNA"/>
</dbReference>
<organism evidence="1 2">
    <name type="scientific">Neofusicoccum ribis</name>
    <dbReference type="NCBI Taxonomy" id="45134"/>
    <lineage>
        <taxon>Eukaryota</taxon>
        <taxon>Fungi</taxon>
        <taxon>Dikarya</taxon>
        <taxon>Ascomycota</taxon>
        <taxon>Pezizomycotina</taxon>
        <taxon>Dothideomycetes</taxon>
        <taxon>Dothideomycetes incertae sedis</taxon>
        <taxon>Botryosphaeriales</taxon>
        <taxon>Botryosphaeriaceae</taxon>
        <taxon>Neofusicoccum</taxon>
    </lineage>
</organism>
<dbReference type="PANTHER" id="PTHR32387">
    <property type="entry name" value="WU:FJ29H11"/>
    <property type="match status" value="1"/>
</dbReference>
<dbReference type="Proteomes" id="UP001521116">
    <property type="component" value="Unassembled WGS sequence"/>
</dbReference>
<gene>
    <name evidence="1" type="ORF">SLS56_009411</name>
</gene>
<protein>
    <submittedName>
        <fullName evidence="1">Uncharacterized protein</fullName>
    </submittedName>
</protein>
<sequence length="632" mass="71822">MCPKSLYKAVSSFLSKNWSSGVDTLSRYIKSLNAIRDDHWIYELIRNADESQYSRARGEGRKPSLTLILRSDMLIIHSNEDGLTDQDVEAICSLNGSRKFNRPVSRETGLGFKSVFKVAGKVNIQSGPFSFSLHKDCYEDTDGPGMIIPTDEPVEILPESVRTRIMLSFSHVYDSDLSVKVLTELQDGFFAFLENLQSVKVKFLDGDEPTPDIQYSVEKDLTTGLRKIVKRRTSGTQTWIESTTFYHIFSRSMEDLLYNGKSLEPDPVTVVLAFPMEESRVPILEDQYAFSPGPLETSGLKFLINSDFVVQSETNAIKQCPRNDAVLLEVAYAFRDSIPTFPDESLRPQWTAYLPTTLLPRPLWESFRPKIKEVLYKSKVLRGSFLSEWCTPRQLRWVGPEFRDHHGRPLFADILTERLYVQYNSIWDVEDTRKAIGLESLTWDQFLDRMEADLERGGFSQMKSSFTDNDWHTRVATALAKRVLDEAGNIGGSVKPPRRMDSMPLVPLINGSWASPMQCRTSEVFFSSCVAAQDDPNTNSVHPNATSNLTRNILFLLLGVNGALCVQSLMSQLFEFYRSSEVSTLEESIVHLIQLIQALDDSRAEKDFQKALELYKILSNVLRDDQEALELR</sequence>
<name>A0ABR3SH96_9PEZI</name>
<evidence type="ECO:0000313" key="2">
    <source>
        <dbReference type="Proteomes" id="UP001521116"/>
    </source>
</evidence>
<dbReference type="SUPFAM" id="SSF55874">
    <property type="entry name" value="ATPase domain of HSP90 chaperone/DNA topoisomerase II/histidine kinase"/>
    <property type="match status" value="1"/>
</dbReference>
<keyword evidence="2" id="KW-1185">Reference proteome</keyword>
<dbReference type="InterPro" id="IPR052957">
    <property type="entry name" value="Auxin_embryo_med"/>
</dbReference>
<evidence type="ECO:0000313" key="1">
    <source>
        <dbReference type="EMBL" id="KAL1620995.1"/>
    </source>
</evidence>
<dbReference type="PANTHER" id="PTHR32387:SF0">
    <property type="entry name" value="PROTEIN NO VEIN"/>
    <property type="match status" value="1"/>
</dbReference>